<name>A0A225AIC5_TALAT</name>
<dbReference type="GO" id="GO:0005634">
    <property type="term" value="C:nucleus"/>
    <property type="evidence" value="ECO:0007669"/>
    <property type="project" value="TreeGrafter"/>
</dbReference>
<evidence type="ECO:0000256" key="4">
    <source>
        <dbReference type="PROSITE-ProRule" id="PRU00175"/>
    </source>
</evidence>
<dbReference type="PROSITE" id="PS00518">
    <property type="entry name" value="ZF_RING_1"/>
    <property type="match status" value="1"/>
</dbReference>
<dbReference type="PROSITE" id="PS50089">
    <property type="entry name" value="ZF_RING_2"/>
    <property type="match status" value="1"/>
</dbReference>
<sequence>MAHSKRNTSLPHFTSYERSLLRSNWGTQRTRLSRESFLPFGSCQLCLQPARAPVVACATNGDLFCRECAINDLLAQRKEIKRLEREREENKKRLAEDDARATEEARARELHEFELVSMGLEGAVKDRNPKKRKAPTMDDNRSGGNKEEEMAAKIDAATEAFRQKEIEVNGKRRKVFELGEAEIARYAKSELDKLKKQIEQEKSEAKSALPSFWVPSLTPMTENEALSNKNLKLSPICPGSTKETRHEYSLKTLVDVHFTEEKLDGQQNQQQQSSRICPSCKKALTNGLKAMLTKPCGHVICQPCVTKFMTPESTIDPHAVNDNDNKYENLIGRMLCYVCETDITPESSKKSRKSPLSSLKEKEKSSKVKPGLVEIRSEGILISLPGGPLLLHHIIYPPCQHLLCVRTQPIEYVDFLRGDGDGDEDIQTLGSTIDIAE</sequence>
<dbReference type="GO" id="GO:0061630">
    <property type="term" value="F:ubiquitin protein ligase activity"/>
    <property type="evidence" value="ECO:0007669"/>
    <property type="project" value="InterPro"/>
</dbReference>
<feature type="region of interest" description="Disordered" evidence="6">
    <location>
        <begin position="126"/>
        <end position="147"/>
    </location>
</feature>
<protein>
    <recommendedName>
        <fullName evidence="7">RING-type domain-containing protein</fullName>
    </recommendedName>
</protein>
<dbReference type="RefSeq" id="XP_020121312.1">
    <property type="nucleotide sequence ID" value="XM_020265949.1"/>
</dbReference>
<evidence type="ECO:0000313" key="8">
    <source>
        <dbReference type="EMBL" id="OKL61191.1"/>
    </source>
</evidence>
<dbReference type="EMBL" id="LFMY01000004">
    <property type="protein sequence ID" value="OKL61191.1"/>
    <property type="molecule type" value="Genomic_DNA"/>
</dbReference>
<dbReference type="PANTHER" id="PTHR13063:SF10">
    <property type="entry name" value="NITRIC OXIDE SYNTHASE-INTERACTING PROTEIN"/>
    <property type="match status" value="1"/>
</dbReference>
<dbReference type="OrthoDB" id="116827at2759"/>
<reference evidence="8 9" key="1">
    <citation type="submission" date="2015-06" db="EMBL/GenBank/DDBJ databases">
        <title>Talaromyces atroroseus IBT 11181 draft genome.</title>
        <authorList>
            <person name="Rasmussen K.B."/>
            <person name="Rasmussen S."/>
            <person name="Petersen B."/>
            <person name="Sicheritz-Ponten T."/>
            <person name="Mortensen U.H."/>
            <person name="Thrane U."/>
        </authorList>
    </citation>
    <scope>NUCLEOTIDE SEQUENCE [LARGE SCALE GENOMIC DNA]</scope>
    <source>
        <strain evidence="8 9">IBT 11181</strain>
    </source>
</reference>
<dbReference type="GO" id="GO:0008270">
    <property type="term" value="F:zinc ion binding"/>
    <property type="evidence" value="ECO:0007669"/>
    <property type="project" value="UniProtKB-KW"/>
</dbReference>
<dbReference type="InterPro" id="IPR016818">
    <property type="entry name" value="NOSIP"/>
</dbReference>
<organism evidence="8 9">
    <name type="scientific">Talaromyces atroroseus</name>
    <dbReference type="NCBI Taxonomy" id="1441469"/>
    <lineage>
        <taxon>Eukaryota</taxon>
        <taxon>Fungi</taxon>
        <taxon>Dikarya</taxon>
        <taxon>Ascomycota</taxon>
        <taxon>Pezizomycotina</taxon>
        <taxon>Eurotiomycetes</taxon>
        <taxon>Eurotiomycetidae</taxon>
        <taxon>Eurotiales</taxon>
        <taxon>Trichocomaceae</taxon>
        <taxon>Talaromyces</taxon>
        <taxon>Talaromyces sect. Trachyspermi</taxon>
    </lineage>
</organism>
<keyword evidence="2 4" id="KW-0863">Zinc-finger</keyword>
<dbReference type="AlphaFoldDB" id="A0A225AIC5"/>
<dbReference type="InterPro" id="IPR027370">
    <property type="entry name" value="Znf-RING_euk"/>
</dbReference>
<evidence type="ECO:0000259" key="7">
    <source>
        <dbReference type="PROSITE" id="PS50089"/>
    </source>
</evidence>
<keyword evidence="3" id="KW-0862">Zinc</keyword>
<feature type="domain" description="RING-type" evidence="7">
    <location>
        <begin position="277"/>
        <end position="340"/>
    </location>
</feature>
<dbReference type="InterPro" id="IPR017907">
    <property type="entry name" value="Znf_RING_CS"/>
</dbReference>
<dbReference type="InterPro" id="IPR001841">
    <property type="entry name" value="Znf_RING"/>
</dbReference>
<dbReference type="SUPFAM" id="SSF57850">
    <property type="entry name" value="RING/U-box"/>
    <property type="match status" value="1"/>
</dbReference>
<dbReference type="GeneID" id="31003383"/>
<feature type="coiled-coil region" evidence="5">
    <location>
        <begin position="66"/>
        <end position="105"/>
    </location>
</feature>
<keyword evidence="5" id="KW-0175">Coiled coil</keyword>
<evidence type="ECO:0000313" key="9">
    <source>
        <dbReference type="Proteomes" id="UP000214365"/>
    </source>
</evidence>
<proteinExistence type="predicted"/>
<evidence type="ECO:0000256" key="5">
    <source>
        <dbReference type="SAM" id="Coils"/>
    </source>
</evidence>
<dbReference type="FunFam" id="3.30.40.10:FF:000673">
    <property type="entry name" value="RING finger domain protein, putative"/>
    <property type="match status" value="1"/>
</dbReference>
<dbReference type="InterPro" id="IPR013083">
    <property type="entry name" value="Znf_RING/FYVE/PHD"/>
</dbReference>
<evidence type="ECO:0000256" key="6">
    <source>
        <dbReference type="SAM" id="MobiDB-lite"/>
    </source>
</evidence>
<evidence type="ECO:0000256" key="1">
    <source>
        <dbReference type="ARBA" id="ARBA00022723"/>
    </source>
</evidence>
<feature type="compositionally biased region" description="Basic and acidic residues" evidence="6">
    <location>
        <begin position="135"/>
        <end position="147"/>
    </location>
</feature>
<dbReference type="STRING" id="1441469.A0A225AIC5"/>
<dbReference type="Pfam" id="PF13445">
    <property type="entry name" value="zf-RING_UBOX"/>
    <property type="match status" value="1"/>
</dbReference>
<evidence type="ECO:0000256" key="3">
    <source>
        <dbReference type="ARBA" id="ARBA00022833"/>
    </source>
</evidence>
<evidence type="ECO:0000256" key="2">
    <source>
        <dbReference type="ARBA" id="ARBA00022771"/>
    </source>
</evidence>
<comment type="caution">
    <text evidence="8">The sequence shown here is derived from an EMBL/GenBank/DDBJ whole genome shotgun (WGS) entry which is preliminary data.</text>
</comment>
<keyword evidence="9" id="KW-1185">Reference proteome</keyword>
<dbReference type="Proteomes" id="UP000214365">
    <property type="component" value="Unassembled WGS sequence"/>
</dbReference>
<keyword evidence="1" id="KW-0479">Metal-binding</keyword>
<gene>
    <name evidence="8" type="ORF">UA08_03628</name>
</gene>
<dbReference type="PANTHER" id="PTHR13063">
    <property type="entry name" value="ENOS INTERACTING PROTEIN"/>
    <property type="match status" value="1"/>
</dbReference>
<dbReference type="Gene3D" id="3.30.40.10">
    <property type="entry name" value="Zinc/RING finger domain, C3HC4 (zinc finger)"/>
    <property type="match status" value="1"/>
</dbReference>
<accession>A0A225AIC5</accession>